<dbReference type="PANTHER" id="PTHR23501:SF191">
    <property type="entry name" value="VACUOLAR BASIC AMINO ACID TRANSPORTER 4"/>
    <property type="match status" value="1"/>
</dbReference>
<evidence type="ECO:0000313" key="9">
    <source>
        <dbReference type="EMBL" id="GAA4990788.1"/>
    </source>
</evidence>
<feature type="transmembrane region" description="Helical" evidence="7">
    <location>
        <begin position="97"/>
        <end position="117"/>
    </location>
</feature>
<sequence>MSTTAPPLDHTDPPGAAPRGQTEHPKAYYIVLMVALAWPTVVLSMSGLLLGNAQGLIAQHFHTTQIAWFTLITTLVSTMSVPFLIKAADMFGKKRVMVVASVIGVVGETLCALAPSWGLMLSARFLVGIYAVVTALTYSIVRDVFPAKWVGTATGVVATSTGLTALAGPWLSGWLQDNHGFRGVLWFLAVNSFVALVLLVVFVPESPLRGARTSFDWIGGLLLGGSATALVYGIGKGSEWGWADGRTLAYLAGGVVAFLAFVVVERRVAHPLLPVRLLADRRLLMILLASGAGAGVLFSAGTINQLLALYPKIPGMSDGLGYTATENAALGVHSSILLLLCGFGVGWIANRWSAKITLVTGLAVAIVGLLVTHSYHYEKWQFIVFGPLFAVGMGLVIASGPVLIVEAVRAEDQATVNGVNSLIGGVLSAISTQVIFSVLNDRANVVQGTSLYTDGGYKAAYTAAAAMLAAALLLALFIPKVRNAAAAAADSPVATPR</sequence>
<dbReference type="EMBL" id="BAABHS010000041">
    <property type="protein sequence ID" value="GAA4990788.1"/>
    <property type="molecule type" value="Genomic_DNA"/>
</dbReference>
<evidence type="ECO:0000256" key="7">
    <source>
        <dbReference type="SAM" id="Phobius"/>
    </source>
</evidence>
<protein>
    <submittedName>
        <fullName evidence="9">MFS transporter</fullName>
    </submittedName>
</protein>
<feature type="transmembrane region" description="Helical" evidence="7">
    <location>
        <begin position="123"/>
        <end position="141"/>
    </location>
</feature>
<evidence type="ECO:0000313" key="10">
    <source>
        <dbReference type="Proteomes" id="UP001500466"/>
    </source>
</evidence>
<feature type="transmembrane region" description="Helical" evidence="7">
    <location>
        <begin position="356"/>
        <end position="376"/>
    </location>
</feature>
<feature type="transmembrane region" description="Helical" evidence="7">
    <location>
        <begin position="184"/>
        <end position="203"/>
    </location>
</feature>
<evidence type="ECO:0000259" key="8">
    <source>
        <dbReference type="PROSITE" id="PS50850"/>
    </source>
</evidence>
<feature type="transmembrane region" description="Helical" evidence="7">
    <location>
        <begin position="459"/>
        <end position="478"/>
    </location>
</feature>
<dbReference type="InterPro" id="IPR036259">
    <property type="entry name" value="MFS_trans_sf"/>
</dbReference>
<dbReference type="Proteomes" id="UP001500466">
    <property type="component" value="Unassembled WGS sequence"/>
</dbReference>
<evidence type="ECO:0000256" key="2">
    <source>
        <dbReference type="ARBA" id="ARBA00022448"/>
    </source>
</evidence>
<accession>A0ABP9I8Y6</accession>
<dbReference type="InterPro" id="IPR011701">
    <property type="entry name" value="MFS"/>
</dbReference>
<evidence type="ECO:0000256" key="1">
    <source>
        <dbReference type="ARBA" id="ARBA00004429"/>
    </source>
</evidence>
<feature type="transmembrane region" description="Helical" evidence="7">
    <location>
        <begin position="382"/>
        <end position="405"/>
    </location>
</feature>
<feature type="region of interest" description="Disordered" evidence="6">
    <location>
        <begin position="1"/>
        <end position="21"/>
    </location>
</feature>
<evidence type="ECO:0000256" key="5">
    <source>
        <dbReference type="ARBA" id="ARBA00023136"/>
    </source>
</evidence>
<dbReference type="RefSeq" id="WP_345680142.1">
    <property type="nucleotide sequence ID" value="NZ_BAABHS010000041.1"/>
</dbReference>
<keyword evidence="5 7" id="KW-0472">Membrane</keyword>
<dbReference type="PROSITE" id="PS50850">
    <property type="entry name" value="MFS"/>
    <property type="match status" value="1"/>
</dbReference>
<feature type="transmembrane region" description="Helical" evidence="7">
    <location>
        <begin position="153"/>
        <end position="172"/>
    </location>
</feature>
<dbReference type="SUPFAM" id="SSF103473">
    <property type="entry name" value="MFS general substrate transporter"/>
    <property type="match status" value="1"/>
</dbReference>
<feature type="transmembrane region" description="Helical" evidence="7">
    <location>
        <begin position="284"/>
        <end position="308"/>
    </location>
</feature>
<evidence type="ECO:0000256" key="4">
    <source>
        <dbReference type="ARBA" id="ARBA00022989"/>
    </source>
</evidence>
<keyword evidence="4 7" id="KW-1133">Transmembrane helix</keyword>
<feature type="domain" description="Major facilitator superfamily (MFS) profile" evidence="8">
    <location>
        <begin position="30"/>
        <end position="482"/>
    </location>
</feature>
<keyword evidence="3 7" id="KW-0812">Transmembrane</keyword>
<reference evidence="10" key="1">
    <citation type="journal article" date="2019" name="Int. J. Syst. Evol. Microbiol.">
        <title>The Global Catalogue of Microorganisms (GCM) 10K type strain sequencing project: providing services to taxonomists for standard genome sequencing and annotation.</title>
        <authorList>
            <consortium name="The Broad Institute Genomics Platform"/>
            <consortium name="The Broad Institute Genome Sequencing Center for Infectious Disease"/>
            <person name="Wu L."/>
            <person name="Ma J."/>
        </authorList>
    </citation>
    <scope>NUCLEOTIDE SEQUENCE [LARGE SCALE GENOMIC DNA]</scope>
    <source>
        <strain evidence="10">JCM 17986</strain>
    </source>
</reference>
<name>A0ABP9I8Y6_9ACTN</name>
<proteinExistence type="predicted"/>
<organism evidence="9 10">
    <name type="scientific">Yinghuangia aomiensis</name>
    <dbReference type="NCBI Taxonomy" id="676205"/>
    <lineage>
        <taxon>Bacteria</taxon>
        <taxon>Bacillati</taxon>
        <taxon>Actinomycetota</taxon>
        <taxon>Actinomycetes</taxon>
        <taxon>Kitasatosporales</taxon>
        <taxon>Streptomycetaceae</taxon>
        <taxon>Yinghuangia</taxon>
    </lineage>
</organism>
<feature type="transmembrane region" description="Helical" evidence="7">
    <location>
        <begin position="66"/>
        <end position="85"/>
    </location>
</feature>
<feature type="transmembrane region" description="Helical" evidence="7">
    <location>
        <begin position="417"/>
        <end position="439"/>
    </location>
</feature>
<evidence type="ECO:0000256" key="3">
    <source>
        <dbReference type="ARBA" id="ARBA00022692"/>
    </source>
</evidence>
<dbReference type="PANTHER" id="PTHR23501">
    <property type="entry name" value="MAJOR FACILITATOR SUPERFAMILY"/>
    <property type="match status" value="1"/>
</dbReference>
<dbReference type="InterPro" id="IPR020846">
    <property type="entry name" value="MFS_dom"/>
</dbReference>
<keyword evidence="10" id="KW-1185">Reference proteome</keyword>
<evidence type="ECO:0000256" key="6">
    <source>
        <dbReference type="SAM" id="MobiDB-lite"/>
    </source>
</evidence>
<comment type="subcellular location">
    <subcellularLocation>
        <location evidence="1">Cell inner membrane</location>
        <topology evidence="1">Multi-pass membrane protein</topology>
    </subcellularLocation>
</comment>
<dbReference type="Gene3D" id="1.20.1250.20">
    <property type="entry name" value="MFS general substrate transporter like domains"/>
    <property type="match status" value="1"/>
</dbReference>
<feature type="transmembrane region" description="Helical" evidence="7">
    <location>
        <begin position="328"/>
        <end position="349"/>
    </location>
</feature>
<feature type="transmembrane region" description="Helical" evidence="7">
    <location>
        <begin position="215"/>
        <end position="235"/>
    </location>
</feature>
<feature type="transmembrane region" description="Helical" evidence="7">
    <location>
        <begin position="247"/>
        <end position="264"/>
    </location>
</feature>
<feature type="transmembrane region" description="Helical" evidence="7">
    <location>
        <begin position="27"/>
        <end position="46"/>
    </location>
</feature>
<gene>
    <name evidence="9" type="ORF">GCM10023205_73100</name>
</gene>
<dbReference type="Pfam" id="PF07690">
    <property type="entry name" value="MFS_1"/>
    <property type="match status" value="1"/>
</dbReference>
<keyword evidence="2" id="KW-0813">Transport</keyword>
<comment type="caution">
    <text evidence="9">The sequence shown here is derived from an EMBL/GenBank/DDBJ whole genome shotgun (WGS) entry which is preliminary data.</text>
</comment>